<name>A0A0F9GGB9_9ZZZZ</name>
<dbReference type="SUPFAM" id="SSF53335">
    <property type="entry name" value="S-adenosyl-L-methionine-dependent methyltransferases"/>
    <property type="match status" value="1"/>
</dbReference>
<dbReference type="EMBL" id="LAZR01026518">
    <property type="protein sequence ID" value="KKL68480.1"/>
    <property type="molecule type" value="Genomic_DNA"/>
</dbReference>
<dbReference type="InterPro" id="IPR012327">
    <property type="entry name" value="MeTrfase_D12"/>
</dbReference>
<keyword evidence="2" id="KW-0808">Transferase</keyword>
<sequence>MSRLTPSAWATSTRTRRKMPEPVSKYLSALDGLEAVAARFRHVMIENMPAIDLIKKHDGQDVLFYCDPPYPANTRSGGKAGTYAFEMTDAQHAELLDLIGQCRGLVLISSYNSALYTNRLKDWTRNEKSTHVQFSNSGRNRLEVLWKNW</sequence>
<accession>A0A0F9GGB9</accession>
<evidence type="ECO:0000313" key="4">
    <source>
        <dbReference type="EMBL" id="KKL68480.1"/>
    </source>
</evidence>
<dbReference type="GO" id="GO:0043565">
    <property type="term" value="F:sequence-specific DNA binding"/>
    <property type="evidence" value="ECO:0007669"/>
    <property type="project" value="TreeGrafter"/>
</dbReference>
<dbReference type="GO" id="GO:0009007">
    <property type="term" value="F:site-specific DNA-methyltransferase (adenine-specific) activity"/>
    <property type="evidence" value="ECO:0007669"/>
    <property type="project" value="UniProtKB-EC"/>
</dbReference>
<comment type="caution">
    <text evidence="4">The sequence shown here is derived from an EMBL/GenBank/DDBJ whole genome shotgun (WGS) entry which is preliminary data.</text>
</comment>
<dbReference type="GO" id="GO:0032259">
    <property type="term" value="P:methylation"/>
    <property type="evidence" value="ECO:0007669"/>
    <property type="project" value="UniProtKB-KW"/>
</dbReference>
<dbReference type="GO" id="GO:0006298">
    <property type="term" value="P:mismatch repair"/>
    <property type="evidence" value="ECO:0007669"/>
    <property type="project" value="TreeGrafter"/>
</dbReference>
<dbReference type="GO" id="GO:0009307">
    <property type="term" value="P:DNA restriction-modification system"/>
    <property type="evidence" value="ECO:0007669"/>
    <property type="project" value="InterPro"/>
</dbReference>
<dbReference type="AlphaFoldDB" id="A0A0F9GGB9"/>
<evidence type="ECO:0000256" key="3">
    <source>
        <dbReference type="ARBA" id="ARBA00022691"/>
    </source>
</evidence>
<gene>
    <name evidence="4" type="ORF">LCGC14_2124560</name>
</gene>
<dbReference type="PANTHER" id="PTHR30481:SF4">
    <property type="entry name" value="SITE-SPECIFIC DNA-METHYLTRANSFERASE (ADENINE-SPECIFIC)"/>
    <property type="match status" value="1"/>
</dbReference>
<keyword evidence="3" id="KW-0949">S-adenosyl-L-methionine</keyword>
<evidence type="ECO:0000256" key="1">
    <source>
        <dbReference type="ARBA" id="ARBA00022603"/>
    </source>
</evidence>
<reference evidence="4" key="1">
    <citation type="journal article" date="2015" name="Nature">
        <title>Complex archaea that bridge the gap between prokaryotes and eukaryotes.</title>
        <authorList>
            <person name="Spang A."/>
            <person name="Saw J.H."/>
            <person name="Jorgensen S.L."/>
            <person name="Zaremba-Niedzwiedzka K."/>
            <person name="Martijn J."/>
            <person name="Lind A.E."/>
            <person name="van Eijk R."/>
            <person name="Schleper C."/>
            <person name="Guy L."/>
            <person name="Ettema T.J."/>
        </authorList>
    </citation>
    <scope>NUCLEOTIDE SEQUENCE</scope>
</reference>
<dbReference type="Pfam" id="PF02086">
    <property type="entry name" value="MethyltransfD12"/>
    <property type="match status" value="1"/>
</dbReference>
<protein>
    <recommendedName>
        <fullName evidence="5">DNA adenine methylase</fullName>
    </recommendedName>
</protein>
<dbReference type="InterPro" id="IPR029063">
    <property type="entry name" value="SAM-dependent_MTases_sf"/>
</dbReference>
<proteinExistence type="predicted"/>
<dbReference type="PANTHER" id="PTHR30481">
    <property type="entry name" value="DNA ADENINE METHYLASE"/>
    <property type="match status" value="1"/>
</dbReference>
<keyword evidence="1" id="KW-0489">Methyltransferase</keyword>
<evidence type="ECO:0000256" key="2">
    <source>
        <dbReference type="ARBA" id="ARBA00022679"/>
    </source>
</evidence>
<evidence type="ECO:0008006" key="5">
    <source>
        <dbReference type="Google" id="ProtNLM"/>
    </source>
</evidence>
<organism evidence="4">
    <name type="scientific">marine sediment metagenome</name>
    <dbReference type="NCBI Taxonomy" id="412755"/>
    <lineage>
        <taxon>unclassified sequences</taxon>
        <taxon>metagenomes</taxon>
        <taxon>ecological metagenomes</taxon>
    </lineage>
</organism>
<dbReference type="GO" id="GO:1904047">
    <property type="term" value="F:S-adenosyl-L-methionine binding"/>
    <property type="evidence" value="ECO:0007669"/>
    <property type="project" value="TreeGrafter"/>
</dbReference>
<dbReference type="Gene3D" id="3.40.50.150">
    <property type="entry name" value="Vaccinia Virus protein VP39"/>
    <property type="match status" value="1"/>
</dbReference>